<proteinExistence type="predicted"/>
<protein>
    <submittedName>
        <fullName evidence="1">Uncharacterized protein</fullName>
    </submittedName>
</protein>
<dbReference type="Proteomes" id="UP000676325">
    <property type="component" value="Unassembled WGS sequence"/>
</dbReference>
<evidence type="ECO:0000313" key="2">
    <source>
        <dbReference type="Proteomes" id="UP000676325"/>
    </source>
</evidence>
<accession>A0A941IIP4</accession>
<dbReference type="AlphaFoldDB" id="A0A941IIP4"/>
<evidence type="ECO:0000313" key="1">
    <source>
        <dbReference type="EMBL" id="MBR7829875.1"/>
    </source>
</evidence>
<reference evidence="1" key="1">
    <citation type="submission" date="2021-04" db="EMBL/GenBank/DDBJ databases">
        <title>Genome based classification of Actinospica acidithermotolerans sp. nov., an actinobacterium isolated from an Indonesian hot spring.</title>
        <authorList>
            <person name="Kusuma A.B."/>
            <person name="Putra K.E."/>
            <person name="Nafisah S."/>
            <person name="Loh J."/>
            <person name="Nouioui I."/>
            <person name="Goodfellow M."/>
        </authorList>
    </citation>
    <scope>NUCLEOTIDE SEQUENCE</scope>
    <source>
        <strain evidence="1">MGRD01-02</strain>
    </source>
</reference>
<gene>
    <name evidence="1" type="ORF">KDK95_26455</name>
</gene>
<dbReference type="EMBL" id="JAGSOH010000104">
    <property type="protein sequence ID" value="MBR7829875.1"/>
    <property type="molecule type" value="Genomic_DNA"/>
</dbReference>
<keyword evidence="2" id="KW-1185">Reference proteome</keyword>
<sequence length="315" mass="34153">MKPRLLPDIRFLPTDAGLSVRGPGHEASLHAPGLYPWFERVCPFLDGEHSVVDLVEKLSPMAAQRVLGLVEFLLREGFARDAQYDVPHTLSPSTRSLHASVIEFLAREADSPERRFQSYRECAPVAVGSGRLLTATALALLATGVEHVRVHVVAPGAHGESATDRDSLTECAKPLLHRDMAARLEFAEGEPRELPQDAGVLLYASDRPDRERAARLRYLAALRGVRHGEAIVSADEVVISQVAVPTQDRALTPLRPRPGADGPASRYFGGPTAALAANQLCLSLLQHAAGLTTLDVEHEAEAVVLDLRTTNFAVR</sequence>
<dbReference type="RefSeq" id="WP_212521008.1">
    <property type="nucleotide sequence ID" value="NZ_JAGSOH010000104.1"/>
</dbReference>
<comment type="caution">
    <text evidence="1">The sequence shown here is derived from an EMBL/GenBank/DDBJ whole genome shotgun (WGS) entry which is preliminary data.</text>
</comment>
<organism evidence="1 2">
    <name type="scientific">Actinospica acidithermotolerans</name>
    <dbReference type="NCBI Taxonomy" id="2828514"/>
    <lineage>
        <taxon>Bacteria</taxon>
        <taxon>Bacillati</taxon>
        <taxon>Actinomycetota</taxon>
        <taxon>Actinomycetes</taxon>
        <taxon>Catenulisporales</taxon>
        <taxon>Actinospicaceae</taxon>
        <taxon>Actinospica</taxon>
    </lineage>
</organism>
<name>A0A941IIP4_9ACTN</name>